<dbReference type="EMBL" id="PFBG01000010">
    <property type="protein sequence ID" value="PIR86085.1"/>
    <property type="molecule type" value="Genomic_DNA"/>
</dbReference>
<gene>
    <name evidence="1" type="ORF">COU14_00780</name>
</gene>
<accession>A0A2H0UJX5</accession>
<proteinExistence type="predicted"/>
<organism evidence="1 2">
    <name type="scientific">Candidatus Kaiserbacteria bacterium CG10_big_fil_rev_8_21_14_0_10_44_10</name>
    <dbReference type="NCBI Taxonomy" id="1974606"/>
    <lineage>
        <taxon>Bacteria</taxon>
        <taxon>Candidatus Kaiseribacteriota</taxon>
    </lineage>
</organism>
<evidence type="ECO:0000313" key="2">
    <source>
        <dbReference type="Proteomes" id="UP000229612"/>
    </source>
</evidence>
<evidence type="ECO:0000313" key="1">
    <source>
        <dbReference type="EMBL" id="PIR86085.1"/>
    </source>
</evidence>
<protein>
    <submittedName>
        <fullName evidence="1">Uncharacterized protein</fullName>
    </submittedName>
</protein>
<dbReference type="Proteomes" id="UP000229612">
    <property type="component" value="Unassembled WGS sequence"/>
</dbReference>
<name>A0A2H0UJX5_9BACT</name>
<sequence>MLAGSAAKADAPYQSFTFQSKLYNAAGTAALTSASVDVTFQIWSPTGPNQCLLYEEKQTAFNLSTSGGIFTAQVGSATGATKRTANDPGLSMSTIYSNNATQIRAAGANCTAGYTPSARDERVLRVTWDDGSTTQTLADETISTVPAAVVAESLQGKAAADFINVTGNITQANMAILTGAGDASALHNHDGRYLASGASTNFNMGTGITSTSGRFSIGNATPPGTHEFHIESANPTQRMTATSGGAGTAKIEFFSGTTERASIRATESGNQLSFYVGASDEALQLDTNKNAIFGGNIVAAGYIQPVNLNTAQDTALTATAGGMWYNTVEDTIRFLDDNGNKRSLVYSQMLDSYILKNGSTALTADWNVSGGANDKKITGLATPTASADAATKGYADTLVGSYVAKTGDTMTGALVVSHATNPYIQFNKTSATTTNWYLQYNASGAAGMEFYGGSGSQTFRLSDTGYFGIGNSSPAYKLDISENRADWTAKIANTSANANGLYIYTPNATGTESSLQIDTSAGTVFEVLANGKVGIGTTSPASKLEVNGASRNTASISNATGTIDFATGNLQYTANDCGAFALHNLKDGGTYTFAVKGATSATCSFTAYSDAGSTALTVHMPTDHTATTVSTHTIYTFLVMGTDAYVAWVPGL</sequence>
<comment type="caution">
    <text evidence="1">The sequence shown here is derived from an EMBL/GenBank/DDBJ whole genome shotgun (WGS) entry which is preliminary data.</text>
</comment>
<reference evidence="2" key="1">
    <citation type="submission" date="2017-09" db="EMBL/GenBank/DDBJ databases">
        <title>Depth-based differentiation of microbial function through sediment-hosted aquifers and enrichment of novel symbionts in the deep terrestrial subsurface.</title>
        <authorList>
            <person name="Probst A.J."/>
            <person name="Ladd B."/>
            <person name="Jarett J.K."/>
            <person name="Geller-Mcgrath D.E."/>
            <person name="Sieber C.M.K."/>
            <person name="Emerson J.B."/>
            <person name="Anantharaman K."/>
            <person name="Thomas B.C."/>
            <person name="Malmstrom R."/>
            <person name="Stieglmeier M."/>
            <person name="Klingl A."/>
            <person name="Woyke T."/>
            <person name="Ryan C.M."/>
            <person name="Banfield J.F."/>
        </authorList>
    </citation>
    <scope>NUCLEOTIDE SEQUENCE [LARGE SCALE GENOMIC DNA]</scope>
</reference>
<dbReference type="AlphaFoldDB" id="A0A2H0UJX5"/>